<feature type="binding site" evidence="12">
    <location>
        <position position="305"/>
    </location>
    <ligand>
        <name>Mn(2+)</name>
        <dbReference type="ChEBI" id="CHEBI:29035"/>
    </ligand>
</feature>
<feature type="transmembrane region" description="Helical" evidence="13">
    <location>
        <begin position="597"/>
        <end position="614"/>
    </location>
</feature>
<dbReference type="FunFam" id="3.90.550.10:FF:000138">
    <property type="entry name" value="Cellulose synthase isolog"/>
    <property type="match status" value="1"/>
</dbReference>
<feature type="transmembrane region" description="Helical" evidence="13">
    <location>
        <begin position="517"/>
        <end position="535"/>
    </location>
</feature>
<dbReference type="InterPro" id="IPR029044">
    <property type="entry name" value="Nucleotide-diphossugar_trans"/>
</dbReference>
<evidence type="ECO:0000313" key="15">
    <source>
        <dbReference type="Proteomes" id="UP001324115"/>
    </source>
</evidence>
<evidence type="ECO:0000256" key="6">
    <source>
        <dbReference type="ARBA" id="ARBA00023034"/>
    </source>
</evidence>
<feature type="transmembrane region" description="Helical" evidence="13">
    <location>
        <begin position="646"/>
        <end position="665"/>
    </location>
</feature>
<proteinExistence type="predicted"/>
<dbReference type="GO" id="GO:0016760">
    <property type="term" value="F:cellulose synthase (UDP-forming) activity"/>
    <property type="evidence" value="ECO:0007669"/>
    <property type="project" value="InterPro"/>
</dbReference>
<evidence type="ECO:0000256" key="8">
    <source>
        <dbReference type="ARBA" id="ARBA00023316"/>
    </source>
</evidence>
<protein>
    <recommendedName>
        <fullName evidence="16">Cellulose synthase-like protein E1</fullName>
    </recommendedName>
</protein>
<dbReference type="GO" id="GO:0071555">
    <property type="term" value="P:cell wall organization"/>
    <property type="evidence" value="ECO:0007669"/>
    <property type="project" value="UniProtKB-KW"/>
</dbReference>
<dbReference type="GO" id="GO:0030244">
    <property type="term" value="P:cellulose biosynthetic process"/>
    <property type="evidence" value="ECO:0007669"/>
    <property type="project" value="InterPro"/>
</dbReference>
<dbReference type="PANTHER" id="PTHR13301">
    <property type="entry name" value="X-BOX TRANSCRIPTION FACTOR-RELATED"/>
    <property type="match status" value="1"/>
</dbReference>
<evidence type="ECO:0000256" key="3">
    <source>
        <dbReference type="ARBA" id="ARBA00022679"/>
    </source>
</evidence>
<feature type="active site" evidence="10">
    <location>
        <position position="140"/>
    </location>
</feature>
<evidence type="ECO:0000256" key="13">
    <source>
        <dbReference type="SAM" id="Phobius"/>
    </source>
</evidence>
<dbReference type="Proteomes" id="UP001324115">
    <property type="component" value="Unassembled WGS sequence"/>
</dbReference>
<dbReference type="GO" id="GO:0000139">
    <property type="term" value="C:Golgi membrane"/>
    <property type="evidence" value="ECO:0007669"/>
    <property type="project" value="UniProtKB-SubCell"/>
</dbReference>
<dbReference type="Pfam" id="PF03552">
    <property type="entry name" value="Cellulose_synt"/>
    <property type="match status" value="2"/>
</dbReference>
<feature type="active site" evidence="10">
    <location>
        <position position="445"/>
    </location>
</feature>
<accession>A0AAN7ENM4</accession>
<evidence type="ECO:0008006" key="16">
    <source>
        <dbReference type="Google" id="ProtNLM"/>
    </source>
</evidence>
<keyword evidence="4 13" id="KW-0812">Transmembrane</keyword>
<keyword evidence="7 13" id="KW-0472">Membrane</keyword>
<evidence type="ECO:0000256" key="12">
    <source>
        <dbReference type="PIRSR" id="PIRSR605150-3"/>
    </source>
</evidence>
<dbReference type="EMBL" id="JAXUIC010000008">
    <property type="protein sequence ID" value="KAK4575700.1"/>
    <property type="molecule type" value="Genomic_DNA"/>
</dbReference>
<evidence type="ECO:0000256" key="10">
    <source>
        <dbReference type="PIRSR" id="PIRSR605150-1"/>
    </source>
</evidence>
<evidence type="ECO:0000256" key="4">
    <source>
        <dbReference type="ARBA" id="ARBA00022692"/>
    </source>
</evidence>
<keyword evidence="3" id="KW-0808">Transferase</keyword>
<feature type="transmembrane region" description="Helical" evidence="13">
    <location>
        <begin position="20"/>
        <end position="38"/>
    </location>
</feature>
<keyword evidence="2" id="KW-0328">Glycosyltransferase</keyword>
<dbReference type="InterPro" id="IPR005150">
    <property type="entry name" value="Cellulose_synth"/>
</dbReference>
<evidence type="ECO:0000256" key="5">
    <source>
        <dbReference type="ARBA" id="ARBA00022989"/>
    </source>
</evidence>
<evidence type="ECO:0000256" key="11">
    <source>
        <dbReference type="PIRSR" id="PIRSR605150-2"/>
    </source>
</evidence>
<keyword evidence="6" id="KW-0333">Golgi apparatus</keyword>
<gene>
    <name evidence="14" type="ORF">RGQ29_026602</name>
</gene>
<comment type="function">
    <text evidence="9">Thought to be a Golgi-localized beta-glycan synthase that polymerize the backbones of noncellulosic polysaccharides (hemicelluloses) of plant cell wall.</text>
</comment>
<keyword evidence="5 13" id="KW-1133">Transmembrane helix</keyword>
<feature type="binding site" evidence="11">
    <location>
        <position position="140"/>
    </location>
    <ligand>
        <name>UDP-alpha-D-glucose</name>
        <dbReference type="ChEBI" id="CHEBI:58885"/>
    </ligand>
</feature>
<feature type="transmembrane region" description="Helical" evidence="13">
    <location>
        <begin position="685"/>
        <end position="703"/>
    </location>
</feature>
<feature type="transmembrane region" description="Helical" evidence="13">
    <location>
        <begin position="555"/>
        <end position="576"/>
    </location>
</feature>
<reference evidence="14 15" key="1">
    <citation type="journal article" date="2023" name="G3 (Bethesda)">
        <title>A haplotype-resolved chromosome-scale genome for Quercus rubra L. provides insights into the genetics of adaptive traits for red oak species.</title>
        <authorList>
            <person name="Kapoor B."/>
            <person name="Jenkins J."/>
            <person name="Schmutz J."/>
            <person name="Zhebentyayeva T."/>
            <person name="Kuelheim C."/>
            <person name="Coggeshall M."/>
            <person name="Heim C."/>
            <person name="Lasky J.R."/>
            <person name="Leites L."/>
            <person name="Islam-Faridi N."/>
            <person name="Romero-Severson J."/>
            <person name="DeLeo V.L."/>
            <person name="Lucas S.M."/>
            <person name="Lazic D."/>
            <person name="Gailing O."/>
            <person name="Carlson J."/>
            <person name="Staton M."/>
        </authorList>
    </citation>
    <scope>NUCLEOTIDE SEQUENCE [LARGE SCALE GENOMIC DNA]</scope>
    <source>
        <strain evidence="14">Pseudo-F2</strain>
    </source>
</reference>
<evidence type="ECO:0000313" key="14">
    <source>
        <dbReference type="EMBL" id="KAK4575700.1"/>
    </source>
</evidence>
<feature type="binding site" evidence="11">
    <location>
        <position position="111"/>
    </location>
    <ligand>
        <name>UDP-alpha-D-glucose</name>
        <dbReference type="ChEBI" id="CHEBI:58885"/>
    </ligand>
</feature>
<feature type="transmembrane region" description="Helical" evidence="13">
    <location>
        <begin position="53"/>
        <end position="70"/>
    </location>
</feature>
<evidence type="ECO:0000256" key="9">
    <source>
        <dbReference type="ARBA" id="ARBA00037405"/>
    </source>
</evidence>
<keyword evidence="15" id="KW-1185">Reference proteome</keyword>
<feature type="transmembrane region" description="Helical" evidence="13">
    <location>
        <begin position="715"/>
        <end position="733"/>
    </location>
</feature>
<dbReference type="SUPFAM" id="SSF53448">
    <property type="entry name" value="Nucleotide-diphospho-sugar transferases"/>
    <property type="match status" value="1"/>
</dbReference>
<organism evidence="14 15">
    <name type="scientific">Quercus rubra</name>
    <name type="common">Northern red oak</name>
    <name type="synonym">Quercus borealis</name>
    <dbReference type="NCBI Taxonomy" id="3512"/>
    <lineage>
        <taxon>Eukaryota</taxon>
        <taxon>Viridiplantae</taxon>
        <taxon>Streptophyta</taxon>
        <taxon>Embryophyta</taxon>
        <taxon>Tracheophyta</taxon>
        <taxon>Spermatophyta</taxon>
        <taxon>Magnoliopsida</taxon>
        <taxon>eudicotyledons</taxon>
        <taxon>Gunneridae</taxon>
        <taxon>Pentapetalae</taxon>
        <taxon>rosids</taxon>
        <taxon>fabids</taxon>
        <taxon>Fagales</taxon>
        <taxon>Fagaceae</taxon>
        <taxon>Quercus</taxon>
    </lineage>
</organism>
<keyword evidence="8" id="KW-0961">Cell wall biogenesis/degradation</keyword>
<dbReference type="FunFam" id="3.90.550.10:FF:000173">
    <property type="entry name" value="Cellulose synthase-like protein E1"/>
    <property type="match status" value="1"/>
</dbReference>
<evidence type="ECO:0000256" key="7">
    <source>
        <dbReference type="ARBA" id="ARBA00023136"/>
    </source>
</evidence>
<evidence type="ECO:0000256" key="1">
    <source>
        <dbReference type="ARBA" id="ARBA00004653"/>
    </source>
</evidence>
<sequence length="734" mass="84066">MESDGYLPLFETRIAKGRVLYRLFMISVFVGICLIWIYRVNHIPRKGEDGRRGWIGLLGAEFWFGLYWVLTQAHRWNQVYRCTFKDRLSQRHEKELPNVDIFVCTADPVIEPPVMVINTVLSVMAYDYPPEKLSVYLSDDGGSDLTFYALLEASHFAKHWLPYCKKFKVEPRSPAEYFNSSDDPLDPNQSKELVFIKKLYDEMENRIENAAKLARIPEELRSKHTGFSQWDSYSSQRDHDTILQILIDGRGPNAKDKDGFVLPTLVYLAREKRPQHHHNFKAGAMNALIRVSSEISNGPIILNVDCDMYSNNSHSVQDALCFFMDEEKGHEIAFVQFPQSFKNVTRNEIYDASMRVIREVEFHGLDGCGGPLYIGTGCFHRRDTLCGRKFSKENKTDWSSLNDIRRKDSVHELEKKLKGLASSTYDKNTQWGKEMGLQYGCPVEDVITGLSIQCRGWKSVYFNPSRNAFLGIAATTLSDALVQHKRWSEGDLQILFSRYSPAWYAHGKISLALQMGYCAYCLWAPNCLATLYYTVIPSLYLLKGISLFPQISSPWFIPFAYVISAKNICALAEFLWCEGTILGWWNNQRMWLYKRTSSYLFAFMDTILKLLGFAESRFVISTKTADQDVSQRYEKEIMEFGTSTPMFTILSTLAMINLVCFAGVLKEALMSKGIIRVYETMSLQFVLCGILVLINFPLYQALFLRKDKGKLPSSLAAKSIVLALLACISFTLLY</sequence>
<evidence type="ECO:0000256" key="2">
    <source>
        <dbReference type="ARBA" id="ARBA00022676"/>
    </source>
</evidence>
<dbReference type="AlphaFoldDB" id="A0AAN7ENM4"/>
<name>A0AAN7ENM4_QUERU</name>
<feature type="binding site" evidence="12">
    <location>
        <position position="281"/>
    </location>
    <ligand>
        <name>Mn(2+)</name>
        <dbReference type="ChEBI" id="CHEBI:29035"/>
    </ligand>
</feature>
<comment type="caution">
    <text evidence="14">The sequence shown here is derived from an EMBL/GenBank/DDBJ whole genome shotgun (WGS) entry which is preliminary data.</text>
</comment>
<comment type="subcellular location">
    <subcellularLocation>
        <location evidence="1">Golgi apparatus membrane</location>
        <topology evidence="1">Multi-pass membrane protein</topology>
    </subcellularLocation>
</comment>
<dbReference type="Gene3D" id="3.90.550.10">
    <property type="entry name" value="Spore Coat Polysaccharide Biosynthesis Protein SpsA, Chain A"/>
    <property type="match status" value="2"/>
</dbReference>